<dbReference type="EMBL" id="CP138894">
    <property type="protein sequence ID" value="WPK23424.1"/>
    <property type="molecule type" value="Genomic_DNA"/>
</dbReference>
<dbReference type="InterPro" id="IPR036477">
    <property type="entry name" value="Formyl_transf_N_sf"/>
</dbReference>
<gene>
    <name evidence="3" type="ORF">PUMCH_000664</name>
</gene>
<dbReference type="PANTHER" id="PTHR11138:SF5">
    <property type="entry name" value="METHIONYL-TRNA FORMYLTRANSFERASE, MITOCHONDRIAL"/>
    <property type="match status" value="1"/>
</dbReference>
<dbReference type="GeneID" id="88171732"/>
<dbReference type="Proteomes" id="UP001338582">
    <property type="component" value="Chromosome 1"/>
</dbReference>
<dbReference type="Gene3D" id="3.40.50.12230">
    <property type="match status" value="1"/>
</dbReference>
<feature type="domain" description="Formyl transferase N-terminal" evidence="2">
    <location>
        <begin position="9"/>
        <end position="191"/>
    </location>
</feature>
<organism evidence="3 4">
    <name type="scientific">Australozyma saopauloensis</name>
    <dbReference type="NCBI Taxonomy" id="291208"/>
    <lineage>
        <taxon>Eukaryota</taxon>
        <taxon>Fungi</taxon>
        <taxon>Dikarya</taxon>
        <taxon>Ascomycota</taxon>
        <taxon>Saccharomycotina</taxon>
        <taxon>Pichiomycetes</taxon>
        <taxon>Metschnikowiaceae</taxon>
        <taxon>Australozyma</taxon>
    </lineage>
</organism>
<proteinExistence type="predicted"/>
<dbReference type="Pfam" id="PF00551">
    <property type="entry name" value="Formyl_trans_N"/>
    <property type="match status" value="1"/>
</dbReference>
<dbReference type="EC" id="2.1.2.9" evidence="1"/>
<dbReference type="RefSeq" id="XP_062875810.1">
    <property type="nucleotide sequence ID" value="XM_063019740.1"/>
</dbReference>
<dbReference type="SUPFAM" id="SSF53328">
    <property type="entry name" value="Formyltransferase"/>
    <property type="match status" value="1"/>
</dbReference>
<dbReference type="CDD" id="cd08646">
    <property type="entry name" value="FMT_core_Met-tRNA-FMT_N"/>
    <property type="match status" value="1"/>
</dbReference>
<keyword evidence="4" id="KW-1185">Reference proteome</keyword>
<evidence type="ECO:0000313" key="3">
    <source>
        <dbReference type="EMBL" id="WPK23424.1"/>
    </source>
</evidence>
<dbReference type="InterPro" id="IPR041711">
    <property type="entry name" value="Met-tRNA-FMT_N"/>
</dbReference>
<protein>
    <recommendedName>
        <fullName evidence="1">methionyl-tRNA formyltransferase</fullName>
        <ecNumber evidence="1">2.1.2.9</ecNumber>
    </recommendedName>
</protein>
<dbReference type="GO" id="GO:0004479">
    <property type="term" value="F:methionyl-tRNA formyltransferase activity"/>
    <property type="evidence" value="ECO:0007669"/>
    <property type="project" value="UniProtKB-EC"/>
</dbReference>
<evidence type="ECO:0000259" key="2">
    <source>
        <dbReference type="Pfam" id="PF00551"/>
    </source>
</evidence>
<dbReference type="KEGG" id="asau:88171732"/>
<reference evidence="3 4" key="1">
    <citation type="submission" date="2023-10" db="EMBL/GenBank/DDBJ databases">
        <title>Draft Genome Sequence of Candida saopaulonensis from a very Premature Infant with Sepsis.</title>
        <authorList>
            <person name="Ning Y."/>
            <person name="Dai R."/>
            <person name="Xiao M."/>
            <person name="Xu Y."/>
            <person name="Yan Q."/>
            <person name="Zhang L."/>
        </authorList>
    </citation>
    <scope>NUCLEOTIDE SEQUENCE [LARGE SCALE GENOMIC DNA]</scope>
    <source>
        <strain evidence="3 4">19XY460</strain>
    </source>
</reference>
<evidence type="ECO:0000256" key="1">
    <source>
        <dbReference type="ARBA" id="ARBA00012261"/>
    </source>
</evidence>
<name>A0AAX4H5A9_9ASCO</name>
<accession>A0AAX4H5A9</accession>
<evidence type="ECO:0000313" key="4">
    <source>
        <dbReference type="Proteomes" id="UP001338582"/>
    </source>
</evidence>
<dbReference type="GO" id="GO:0005739">
    <property type="term" value="C:mitochondrion"/>
    <property type="evidence" value="ECO:0007669"/>
    <property type="project" value="TreeGrafter"/>
</dbReference>
<dbReference type="PANTHER" id="PTHR11138">
    <property type="entry name" value="METHIONYL-TRNA FORMYLTRANSFERASE"/>
    <property type="match status" value="1"/>
</dbReference>
<sequence>MIPKPLNLRVAFFGSDHFSLVSLKRLVLMHQQSPVISSIDVFTRSIKPTGRSLKTYVDVPIGDFAQKAGLPLFRVDSAQQITQFCDRKYDVAVAVSFGKLIPGSFLSSLRYGGLNVHPSLLPKFSGSSPIQYALMKDCKSTGVTVQTLHPTKFDHGDILRQSSAIEIGPHEPFSELRDRLAVVGADLLQSVLDSGDLVHPSVISSPETYSLAPKIPASLSEIDWTTMTSRQICRLADALGPLFSYKAVDIVKKKKSIVEPAKVILDEFLELESYQGELPLHNPGDFSLLEDKFVVKTVNSFVSIGKLKYQCCGYEDPKTFMVHLKLRAGPTSHSFQASPKMLALRTGKSGLN</sequence>
<dbReference type="AlphaFoldDB" id="A0AAX4H5A9"/>
<dbReference type="InterPro" id="IPR002376">
    <property type="entry name" value="Formyl_transf_N"/>
</dbReference>